<feature type="region of interest" description="Disordered" evidence="1">
    <location>
        <begin position="166"/>
        <end position="191"/>
    </location>
</feature>
<protein>
    <submittedName>
        <fullName evidence="2">Uncharacterized protein</fullName>
    </submittedName>
</protein>
<evidence type="ECO:0000256" key="1">
    <source>
        <dbReference type="SAM" id="MobiDB-lite"/>
    </source>
</evidence>
<sequence length="369" mass="37539">MYDPPPAPKKSRNRTARALHLSATPPPVRSDPFRRLSFSGGPAAAAAGLHVQRGGGEGGMGGAMAAAAAAAAAAAVAQSPQRAVPARNKRTHDELMSHPYERQGEVECSPPRSFMARIAQMAPEGPAAAVGDGVVDVTERGHDPAFPAYQPKKAIRRREGGGAVERRGPFAPVAPMLPGSPPPARRLSKSPHSMEIVRDMKRMVILSNKRGKPSGASRLLQPGSGSGSGMDVGNGAYAMDTDNGASQGGQGGMVMDNVSGVGAVPSIGSLAQQPPGGAPAGGGAVGSGDAAPGAVLGVPRVAVGETTPPRQQQAAVGVGVGVGVGRRPPRPPTNRRGVNRPRTRAQLALEAAAQKANDPFIPPTPSRRR</sequence>
<keyword evidence="3" id="KW-1185">Reference proteome</keyword>
<feature type="region of interest" description="Disordered" evidence="1">
    <location>
        <begin position="1"/>
        <end position="36"/>
    </location>
</feature>
<dbReference type="AlphaFoldDB" id="A0A0G4F8K6"/>
<reference evidence="2 3" key="1">
    <citation type="submission" date="2014-11" db="EMBL/GenBank/DDBJ databases">
        <authorList>
            <person name="Zhu J."/>
            <person name="Qi W."/>
            <person name="Song R."/>
        </authorList>
    </citation>
    <scope>NUCLEOTIDE SEQUENCE [LARGE SCALE GENOMIC DNA]</scope>
</reference>
<evidence type="ECO:0000313" key="2">
    <source>
        <dbReference type="EMBL" id="CEM09077.1"/>
    </source>
</evidence>
<dbReference type="Proteomes" id="UP000041254">
    <property type="component" value="Unassembled WGS sequence"/>
</dbReference>
<dbReference type="EMBL" id="CDMY01000392">
    <property type="protein sequence ID" value="CEM09077.1"/>
    <property type="molecule type" value="Genomic_DNA"/>
</dbReference>
<evidence type="ECO:0000313" key="3">
    <source>
        <dbReference type="Proteomes" id="UP000041254"/>
    </source>
</evidence>
<feature type="region of interest" description="Disordered" evidence="1">
    <location>
        <begin position="321"/>
        <end position="342"/>
    </location>
</feature>
<name>A0A0G4F8K6_VITBC</name>
<organism evidence="2 3">
    <name type="scientific">Vitrella brassicaformis (strain CCMP3155)</name>
    <dbReference type="NCBI Taxonomy" id="1169540"/>
    <lineage>
        <taxon>Eukaryota</taxon>
        <taxon>Sar</taxon>
        <taxon>Alveolata</taxon>
        <taxon>Colpodellida</taxon>
        <taxon>Vitrellaceae</taxon>
        <taxon>Vitrella</taxon>
    </lineage>
</organism>
<dbReference type="InParanoid" id="A0A0G4F8K6"/>
<gene>
    <name evidence="2" type="ORF">Vbra_14769</name>
</gene>
<accession>A0A0G4F8K6</accession>
<dbReference type="VEuPathDB" id="CryptoDB:Vbra_14769"/>
<proteinExistence type="predicted"/>